<comment type="caution">
    <text evidence="2">The sequence shown here is derived from an EMBL/GenBank/DDBJ whole genome shotgun (WGS) entry which is preliminary data.</text>
</comment>
<dbReference type="Proteomes" id="UP001515480">
    <property type="component" value="Unassembled WGS sequence"/>
</dbReference>
<sequence length="351" mass="37269">MALVALAAVAAADDVFTPSARFERWSHFKDVGLRSNASLLERTALADSSCRLLGVAFDGFAFWRHTASVPAVLAVLHAAPATREPSYFTLSVQAALEPACANASRGGEAETPQVYAAADFTATDFTAADFTATDFTAAEVAATDVTATDVTATDVTAAEGTFADVAAAPRVFAAADVAAALHRWHRALCAPRDDPSWRGRFDPAYQPQQEALTSGLLCIALCDAAARPLPAAAMRNLAQPGAPHAARERVCEAFPWEPAKFNFTRATSYEELAALGQPIFQHPCGCGAAGTDVGAIVSYGLGAVAILMALYALWCWWYGKCCGRWCNQDERSDPLNAEYLEQHSVVQSDAD</sequence>
<accession>A0AB34IH48</accession>
<dbReference type="EMBL" id="JBGBPQ010000026">
    <property type="protein sequence ID" value="KAL1498861.1"/>
    <property type="molecule type" value="Genomic_DNA"/>
</dbReference>
<proteinExistence type="predicted"/>
<keyword evidence="1" id="KW-1133">Transmembrane helix</keyword>
<feature type="transmembrane region" description="Helical" evidence="1">
    <location>
        <begin position="296"/>
        <end position="318"/>
    </location>
</feature>
<reference evidence="2 3" key="1">
    <citation type="journal article" date="2024" name="Science">
        <title>Giant polyketide synthase enzymes in the biosynthesis of giant marine polyether toxins.</title>
        <authorList>
            <person name="Fallon T.R."/>
            <person name="Shende V.V."/>
            <person name="Wierzbicki I.H."/>
            <person name="Pendleton A.L."/>
            <person name="Watervoot N.F."/>
            <person name="Auber R.P."/>
            <person name="Gonzalez D.J."/>
            <person name="Wisecaver J.H."/>
            <person name="Moore B.S."/>
        </authorList>
    </citation>
    <scope>NUCLEOTIDE SEQUENCE [LARGE SCALE GENOMIC DNA]</scope>
    <source>
        <strain evidence="2 3">12B1</strain>
    </source>
</reference>
<keyword evidence="3" id="KW-1185">Reference proteome</keyword>
<name>A0AB34IH48_PRYPA</name>
<gene>
    <name evidence="2" type="ORF">AB1Y20_013385</name>
</gene>
<keyword evidence="1" id="KW-0472">Membrane</keyword>
<evidence type="ECO:0000313" key="2">
    <source>
        <dbReference type="EMBL" id="KAL1498861.1"/>
    </source>
</evidence>
<dbReference type="AlphaFoldDB" id="A0AB34IH48"/>
<evidence type="ECO:0000256" key="1">
    <source>
        <dbReference type="SAM" id="Phobius"/>
    </source>
</evidence>
<protein>
    <submittedName>
        <fullName evidence="2">Uncharacterized protein</fullName>
    </submittedName>
</protein>
<organism evidence="2 3">
    <name type="scientific">Prymnesium parvum</name>
    <name type="common">Toxic golden alga</name>
    <dbReference type="NCBI Taxonomy" id="97485"/>
    <lineage>
        <taxon>Eukaryota</taxon>
        <taxon>Haptista</taxon>
        <taxon>Haptophyta</taxon>
        <taxon>Prymnesiophyceae</taxon>
        <taxon>Prymnesiales</taxon>
        <taxon>Prymnesiaceae</taxon>
        <taxon>Prymnesium</taxon>
    </lineage>
</organism>
<evidence type="ECO:0000313" key="3">
    <source>
        <dbReference type="Proteomes" id="UP001515480"/>
    </source>
</evidence>
<keyword evidence="1" id="KW-0812">Transmembrane</keyword>